<evidence type="ECO:0008006" key="3">
    <source>
        <dbReference type="Google" id="ProtNLM"/>
    </source>
</evidence>
<dbReference type="Proteomes" id="UP000032430">
    <property type="component" value="Chromosome I"/>
</dbReference>
<keyword evidence="2" id="KW-1185">Reference proteome</keyword>
<protein>
    <recommendedName>
        <fullName evidence="3">Carboxymuconolactone decarboxylase-like domain-containing protein</fullName>
    </recommendedName>
</protein>
<dbReference type="KEGG" id="lfa:LFA_3389"/>
<dbReference type="Gene3D" id="1.20.1290.10">
    <property type="entry name" value="AhpD-like"/>
    <property type="match status" value="1"/>
</dbReference>
<dbReference type="OrthoDB" id="1257571at2"/>
<sequence length="146" mass="16963">MSYIKLSDHGNTAFERLMGHAPRILKYWEQLENEFFKSKHFNSDFLEQLRRALAFNNLCHYCMTKAGPPDEQPDSIRLNEALRLANLFAINHHNINQTEIERMKQYFSEEEIIELIAFFSFISASQKFGASLGLQAASEYAPKDAR</sequence>
<dbReference type="STRING" id="1212491.LFA_3389"/>
<dbReference type="EMBL" id="LN614827">
    <property type="protein sequence ID" value="CEG58722.1"/>
    <property type="molecule type" value="Genomic_DNA"/>
</dbReference>
<dbReference type="RefSeq" id="WP_045096979.1">
    <property type="nucleotide sequence ID" value="NZ_LN614827.1"/>
</dbReference>
<evidence type="ECO:0000313" key="1">
    <source>
        <dbReference type="EMBL" id="CEG58722.1"/>
    </source>
</evidence>
<dbReference type="SUPFAM" id="SSF69118">
    <property type="entry name" value="AhpD-like"/>
    <property type="match status" value="1"/>
</dbReference>
<proteinExistence type="predicted"/>
<reference evidence="2" key="1">
    <citation type="submission" date="2014-09" db="EMBL/GenBank/DDBJ databases">
        <authorList>
            <person name="Gomez-Valero L."/>
        </authorList>
    </citation>
    <scope>NUCLEOTIDE SEQUENCE [LARGE SCALE GENOMIC DNA]</scope>
    <source>
        <strain evidence="2">ATCC700992</strain>
    </source>
</reference>
<dbReference type="InterPro" id="IPR029032">
    <property type="entry name" value="AhpD-like"/>
</dbReference>
<name>A0A098G9Q7_9GAMM</name>
<evidence type="ECO:0000313" key="2">
    <source>
        <dbReference type="Proteomes" id="UP000032430"/>
    </source>
</evidence>
<dbReference type="HOGENOM" id="CLU_133093_0_0_6"/>
<gene>
    <name evidence="1" type="ORF">LFA_3389</name>
</gene>
<organism evidence="1 2">
    <name type="scientific">Legionella fallonii LLAP-10</name>
    <dbReference type="NCBI Taxonomy" id="1212491"/>
    <lineage>
        <taxon>Bacteria</taxon>
        <taxon>Pseudomonadati</taxon>
        <taxon>Pseudomonadota</taxon>
        <taxon>Gammaproteobacteria</taxon>
        <taxon>Legionellales</taxon>
        <taxon>Legionellaceae</taxon>
        <taxon>Legionella</taxon>
    </lineage>
</organism>
<accession>A0A098G9Q7</accession>
<dbReference type="AlphaFoldDB" id="A0A098G9Q7"/>